<evidence type="ECO:0000313" key="10">
    <source>
        <dbReference type="EMBL" id="KAF6033335.1"/>
    </source>
</evidence>
<evidence type="ECO:0000256" key="9">
    <source>
        <dbReference type="PROSITE-ProRule" id="PRU00124"/>
    </source>
</evidence>
<evidence type="ECO:0000256" key="7">
    <source>
        <dbReference type="ARBA" id="ARBA00023170"/>
    </source>
</evidence>
<dbReference type="InterPro" id="IPR036055">
    <property type="entry name" value="LDL_receptor-like_sf"/>
</dbReference>
<keyword evidence="2" id="KW-0812">Transmembrane</keyword>
<keyword evidence="5" id="KW-0472">Membrane</keyword>
<dbReference type="AlphaFoldDB" id="A0A7J7K596"/>
<evidence type="ECO:0000256" key="4">
    <source>
        <dbReference type="ARBA" id="ARBA00022989"/>
    </source>
</evidence>
<feature type="disulfide bond" evidence="9">
    <location>
        <begin position="217"/>
        <end position="235"/>
    </location>
</feature>
<dbReference type="SUPFAM" id="SSF63825">
    <property type="entry name" value="YWTD domain"/>
    <property type="match status" value="1"/>
</dbReference>
<dbReference type="PROSITE" id="PS01209">
    <property type="entry name" value="LDLRA_1"/>
    <property type="match status" value="2"/>
</dbReference>
<evidence type="ECO:0000256" key="5">
    <source>
        <dbReference type="ARBA" id="ARBA00023136"/>
    </source>
</evidence>
<dbReference type="EMBL" id="VXIV02001379">
    <property type="protein sequence ID" value="KAF6033335.1"/>
    <property type="molecule type" value="Genomic_DNA"/>
</dbReference>
<dbReference type="Proteomes" id="UP000593567">
    <property type="component" value="Unassembled WGS sequence"/>
</dbReference>
<dbReference type="InterPro" id="IPR002172">
    <property type="entry name" value="LDrepeatLR_classA_rpt"/>
</dbReference>
<feature type="disulfide bond" evidence="9">
    <location>
        <begin position="139"/>
        <end position="151"/>
    </location>
</feature>
<dbReference type="GO" id="GO:0005886">
    <property type="term" value="C:plasma membrane"/>
    <property type="evidence" value="ECO:0007669"/>
    <property type="project" value="TreeGrafter"/>
</dbReference>
<dbReference type="OrthoDB" id="10013209at2759"/>
<keyword evidence="4" id="KW-1133">Transmembrane helix</keyword>
<comment type="caution">
    <text evidence="9">Lacks conserved residue(s) required for the propagation of feature annotation.</text>
</comment>
<dbReference type="SMART" id="SM00192">
    <property type="entry name" value="LDLa"/>
    <property type="match status" value="4"/>
</dbReference>
<keyword evidence="11" id="KW-1185">Reference proteome</keyword>
<dbReference type="GO" id="GO:0043235">
    <property type="term" value="C:receptor complex"/>
    <property type="evidence" value="ECO:0007669"/>
    <property type="project" value="TreeGrafter"/>
</dbReference>
<evidence type="ECO:0000256" key="8">
    <source>
        <dbReference type="ARBA" id="ARBA00023180"/>
    </source>
</evidence>
<evidence type="ECO:0000313" key="11">
    <source>
        <dbReference type="Proteomes" id="UP000593567"/>
    </source>
</evidence>
<evidence type="ECO:0000256" key="2">
    <source>
        <dbReference type="ARBA" id="ARBA00022692"/>
    </source>
</evidence>
<dbReference type="InterPro" id="IPR051221">
    <property type="entry name" value="LDLR-related"/>
</dbReference>
<dbReference type="PRINTS" id="PR00261">
    <property type="entry name" value="LDLRECEPTOR"/>
</dbReference>
<feature type="disulfide bond" evidence="9">
    <location>
        <begin position="146"/>
        <end position="164"/>
    </location>
</feature>
<comment type="subcellular location">
    <subcellularLocation>
        <location evidence="1">Membrane</location>
        <topology evidence="1">Single-pass membrane protein</topology>
    </subcellularLocation>
</comment>
<dbReference type="InterPro" id="IPR023415">
    <property type="entry name" value="LDLR_class-A_CS"/>
</dbReference>
<keyword evidence="3" id="KW-0677">Repeat</keyword>
<reference evidence="10" key="1">
    <citation type="submission" date="2020-06" db="EMBL/GenBank/DDBJ databases">
        <title>Draft genome of Bugula neritina, a colonial animal packing powerful symbionts and potential medicines.</title>
        <authorList>
            <person name="Rayko M."/>
        </authorList>
    </citation>
    <scope>NUCLEOTIDE SEQUENCE [LARGE SCALE GENOMIC DNA]</scope>
    <source>
        <strain evidence="10">Kwan_BN1</strain>
    </source>
</reference>
<evidence type="ECO:0000256" key="6">
    <source>
        <dbReference type="ARBA" id="ARBA00023157"/>
    </source>
</evidence>
<dbReference type="PANTHER" id="PTHR22722">
    <property type="entry name" value="LOW-DENSITY LIPOPROTEIN RECEPTOR-RELATED PROTEIN 2-RELATED"/>
    <property type="match status" value="1"/>
</dbReference>
<dbReference type="Gene3D" id="4.10.400.10">
    <property type="entry name" value="Low-density Lipoprotein Receptor"/>
    <property type="match status" value="3"/>
</dbReference>
<evidence type="ECO:0000256" key="1">
    <source>
        <dbReference type="ARBA" id="ARBA00004167"/>
    </source>
</evidence>
<organism evidence="10 11">
    <name type="scientific">Bugula neritina</name>
    <name type="common">Brown bryozoan</name>
    <name type="synonym">Sertularia neritina</name>
    <dbReference type="NCBI Taxonomy" id="10212"/>
    <lineage>
        <taxon>Eukaryota</taxon>
        <taxon>Metazoa</taxon>
        <taxon>Spiralia</taxon>
        <taxon>Lophotrochozoa</taxon>
        <taxon>Bryozoa</taxon>
        <taxon>Gymnolaemata</taxon>
        <taxon>Cheilostomatida</taxon>
        <taxon>Flustrina</taxon>
        <taxon>Buguloidea</taxon>
        <taxon>Bugulidae</taxon>
        <taxon>Bugula</taxon>
    </lineage>
</organism>
<dbReference type="InterPro" id="IPR011042">
    <property type="entry name" value="6-blade_b-propeller_TolB-like"/>
</dbReference>
<dbReference type="CDD" id="cd00112">
    <property type="entry name" value="LDLa"/>
    <property type="match status" value="3"/>
</dbReference>
<proteinExistence type="predicted"/>
<dbReference type="SUPFAM" id="SSF57424">
    <property type="entry name" value="LDL receptor-like module"/>
    <property type="match status" value="4"/>
</dbReference>
<keyword evidence="8" id="KW-0325">Glycoprotein</keyword>
<accession>A0A7J7K596</accession>
<comment type="caution">
    <text evidence="10">The sequence shown here is derived from an EMBL/GenBank/DDBJ whole genome shotgun (WGS) entry which is preliminary data.</text>
</comment>
<feature type="disulfide bond" evidence="9">
    <location>
        <begin position="229"/>
        <end position="244"/>
    </location>
</feature>
<keyword evidence="6 9" id="KW-1015">Disulfide bond</keyword>
<dbReference type="PROSITE" id="PS50068">
    <property type="entry name" value="LDLRA_2"/>
    <property type="match status" value="4"/>
</dbReference>
<name>A0A7J7K596_BUGNE</name>
<dbReference type="Gene3D" id="2.120.10.30">
    <property type="entry name" value="TolB, C-terminal domain"/>
    <property type="match status" value="1"/>
</dbReference>
<dbReference type="Gene3D" id="4.10.1220.10">
    <property type="entry name" value="EGF-type module"/>
    <property type="match status" value="1"/>
</dbReference>
<keyword evidence="7" id="KW-0675">Receptor</keyword>
<protein>
    <recommendedName>
        <fullName evidence="12">LRP2</fullName>
    </recommendedName>
</protein>
<evidence type="ECO:0008006" key="12">
    <source>
        <dbReference type="Google" id="ProtNLM"/>
    </source>
</evidence>
<evidence type="ECO:0000256" key="3">
    <source>
        <dbReference type="ARBA" id="ARBA00022737"/>
    </source>
</evidence>
<sequence>MSGILASVDFDGQGKQVVLHNLHFPHRLTIYEDQVFWADLHYGTVSAANKYTGSGRRVVYTNGGADKSRIFDVKLYDAFQETCSADSQCSAENNYGCCSRGAVCHPQESGVPRCVCEENFLLVNNGHQCVSRDVNFGMCSPNHFLCGDGSCIEWNLRCDSIADCADGSDEDSNFCACNPCDLNEFVCQNGQCIAANYACDMAPDFYPGCPLETDFQCKNALCISNHSVCDGVPDCAEHEDEKNCPSVDCATGLVACQTYPLCIHRYFLCNGQEDCVDGSDESITHCQAYTCQPGDYECDNRCMPHNFFCDGYCDCTDCSDEPNATCADQNR</sequence>
<dbReference type="Pfam" id="PF00057">
    <property type="entry name" value="Ldl_recept_a"/>
    <property type="match status" value="4"/>
</dbReference>
<gene>
    <name evidence="10" type="ORF">EB796_008361</name>
</gene>